<keyword evidence="1" id="KW-0732">Signal</keyword>
<dbReference type="Proteomes" id="UP000054166">
    <property type="component" value="Unassembled WGS sequence"/>
</dbReference>
<protein>
    <submittedName>
        <fullName evidence="2">Uncharacterized protein</fullName>
    </submittedName>
</protein>
<keyword evidence="3" id="KW-1185">Reference proteome</keyword>
<reference evidence="2 3" key="1">
    <citation type="submission" date="2014-04" db="EMBL/GenBank/DDBJ databases">
        <authorList>
            <consortium name="DOE Joint Genome Institute"/>
            <person name="Kuo A."/>
            <person name="Tarkka M."/>
            <person name="Buscot F."/>
            <person name="Kohler A."/>
            <person name="Nagy L.G."/>
            <person name="Floudas D."/>
            <person name="Copeland A."/>
            <person name="Barry K.W."/>
            <person name="Cichocki N."/>
            <person name="Veneault-Fourrey C."/>
            <person name="LaButti K."/>
            <person name="Lindquist E.A."/>
            <person name="Lipzen A."/>
            <person name="Lundell T."/>
            <person name="Morin E."/>
            <person name="Murat C."/>
            <person name="Sun H."/>
            <person name="Tunlid A."/>
            <person name="Henrissat B."/>
            <person name="Grigoriev I.V."/>
            <person name="Hibbett D.S."/>
            <person name="Martin F."/>
            <person name="Nordberg H.P."/>
            <person name="Cantor M.N."/>
            <person name="Hua S.X."/>
        </authorList>
    </citation>
    <scope>NUCLEOTIDE SEQUENCE [LARGE SCALE GENOMIC DNA]</scope>
    <source>
        <strain evidence="2 3">F 1598</strain>
    </source>
</reference>
<feature type="chain" id="PRO_5002172717" evidence="1">
    <location>
        <begin position="22"/>
        <end position="76"/>
    </location>
</feature>
<reference evidence="3" key="2">
    <citation type="submission" date="2015-01" db="EMBL/GenBank/DDBJ databases">
        <title>Evolutionary Origins and Diversification of the Mycorrhizal Mutualists.</title>
        <authorList>
            <consortium name="DOE Joint Genome Institute"/>
            <consortium name="Mycorrhizal Genomics Consortium"/>
            <person name="Kohler A."/>
            <person name="Kuo A."/>
            <person name="Nagy L.G."/>
            <person name="Floudas D."/>
            <person name="Copeland A."/>
            <person name="Barry K.W."/>
            <person name="Cichocki N."/>
            <person name="Veneault-Fourrey C."/>
            <person name="LaButti K."/>
            <person name="Lindquist E.A."/>
            <person name="Lipzen A."/>
            <person name="Lundell T."/>
            <person name="Morin E."/>
            <person name="Murat C."/>
            <person name="Riley R."/>
            <person name="Ohm R."/>
            <person name="Sun H."/>
            <person name="Tunlid A."/>
            <person name="Henrissat B."/>
            <person name="Grigoriev I.V."/>
            <person name="Hibbett D.S."/>
            <person name="Martin F."/>
        </authorList>
    </citation>
    <scope>NUCLEOTIDE SEQUENCE [LARGE SCALE GENOMIC DNA]</scope>
    <source>
        <strain evidence="3">F 1598</strain>
    </source>
</reference>
<evidence type="ECO:0000256" key="1">
    <source>
        <dbReference type="SAM" id="SignalP"/>
    </source>
</evidence>
<gene>
    <name evidence="2" type="ORF">PILCRDRAFT_825004</name>
</gene>
<dbReference type="EMBL" id="KN833021">
    <property type="protein sequence ID" value="KIM77772.1"/>
    <property type="molecule type" value="Genomic_DNA"/>
</dbReference>
<name>A0A0C3BK98_PILCF</name>
<feature type="non-terminal residue" evidence="2">
    <location>
        <position position="76"/>
    </location>
</feature>
<dbReference type="InParanoid" id="A0A0C3BK98"/>
<feature type="signal peptide" evidence="1">
    <location>
        <begin position="1"/>
        <end position="21"/>
    </location>
</feature>
<proteinExistence type="predicted"/>
<evidence type="ECO:0000313" key="2">
    <source>
        <dbReference type="EMBL" id="KIM77772.1"/>
    </source>
</evidence>
<dbReference type="AlphaFoldDB" id="A0A0C3BK98"/>
<organism evidence="2 3">
    <name type="scientific">Piloderma croceum (strain F 1598)</name>
    <dbReference type="NCBI Taxonomy" id="765440"/>
    <lineage>
        <taxon>Eukaryota</taxon>
        <taxon>Fungi</taxon>
        <taxon>Dikarya</taxon>
        <taxon>Basidiomycota</taxon>
        <taxon>Agaricomycotina</taxon>
        <taxon>Agaricomycetes</taxon>
        <taxon>Agaricomycetidae</taxon>
        <taxon>Atheliales</taxon>
        <taxon>Atheliaceae</taxon>
        <taxon>Piloderma</taxon>
    </lineage>
</organism>
<sequence>MLYATRTWFGLLCGFALVAFAQVGEYDYTSFQNIIRCKAPHGLFIPNSTDDVISIVKQAAAANHSVRVILLRRLCC</sequence>
<accession>A0A0C3BK98</accession>
<evidence type="ECO:0000313" key="3">
    <source>
        <dbReference type="Proteomes" id="UP000054166"/>
    </source>
</evidence>
<dbReference type="HOGENOM" id="CLU_2661299_0_0_1"/>